<dbReference type="PRINTS" id="PR00038">
    <property type="entry name" value="HTHLUXR"/>
</dbReference>
<evidence type="ECO:0000256" key="5">
    <source>
        <dbReference type="PROSITE-ProRule" id="PRU00169"/>
    </source>
</evidence>
<keyword evidence="4" id="KW-0804">Transcription</keyword>
<feature type="domain" description="Response regulatory" evidence="7">
    <location>
        <begin position="5"/>
        <end position="121"/>
    </location>
</feature>
<dbReference type="PROSITE" id="PS00622">
    <property type="entry name" value="HTH_LUXR_1"/>
    <property type="match status" value="1"/>
</dbReference>
<accession>A0A1E3XB50</accession>
<gene>
    <name evidence="8" type="ORF">SCARUB_02673</name>
</gene>
<dbReference type="PROSITE" id="PS50043">
    <property type="entry name" value="HTH_LUXR_2"/>
    <property type="match status" value="1"/>
</dbReference>
<keyword evidence="3 8" id="KW-0238">DNA-binding</keyword>
<dbReference type="PROSITE" id="PS50110">
    <property type="entry name" value="RESPONSE_REGULATORY"/>
    <property type="match status" value="1"/>
</dbReference>
<proteinExistence type="predicted"/>
<dbReference type="InterPro" id="IPR001789">
    <property type="entry name" value="Sig_transdc_resp-reg_receiver"/>
</dbReference>
<evidence type="ECO:0000256" key="1">
    <source>
        <dbReference type="ARBA" id="ARBA00022553"/>
    </source>
</evidence>
<dbReference type="Gene3D" id="3.40.50.2300">
    <property type="match status" value="1"/>
</dbReference>
<comment type="caution">
    <text evidence="8">The sequence shown here is derived from an EMBL/GenBank/DDBJ whole genome shotgun (WGS) entry which is preliminary data.</text>
</comment>
<dbReference type="InterPro" id="IPR058245">
    <property type="entry name" value="NreC/VraR/RcsB-like_REC"/>
</dbReference>
<keyword evidence="2" id="KW-0805">Transcription regulation</keyword>
<name>A0A1E3XB50_9BACT</name>
<evidence type="ECO:0000313" key="8">
    <source>
        <dbReference type="EMBL" id="ODS32194.1"/>
    </source>
</evidence>
<reference evidence="8 9" key="1">
    <citation type="submission" date="2016-07" db="EMBL/GenBank/DDBJ databases">
        <title>Draft genome of Scalindua rubra, obtained from a brine-seawater interface in the Red Sea, sheds light on salt adaptation in anammox bacteria.</title>
        <authorList>
            <person name="Speth D.R."/>
            <person name="Lagkouvardos I."/>
            <person name="Wang Y."/>
            <person name="Qian P.-Y."/>
            <person name="Dutilh B.E."/>
            <person name="Jetten M.S."/>
        </authorList>
    </citation>
    <scope>NUCLEOTIDE SEQUENCE [LARGE SCALE GENOMIC DNA]</scope>
    <source>
        <strain evidence="8">BSI-1</strain>
    </source>
</reference>
<dbReference type="EMBL" id="MAYW01000073">
    <property type="protein sequence ID" value="ODS32194.1"/>
    <property type="molecule type" value="Genomic_DNA"/>
</dbReference>
<dbReference type="InterPro" id="IPR011006">
    <property type="entry name" value="CheY-like_superfamily"/>
</dbReference>
<dbReference type="InterPro" id="IPR000792">
    <property type="entry name" value="Tscrpt_reg_LuxR_C"/>
</dbReference>
<dbReference type="PANTHER" id="PTHR43214:SF41">
    <property type="entry name" value="NITRATE_NITRITE RESPONSE REGULATOR PROTEIN NARP"/>
    <property type="match status" value="1"/>
</dbReference>
<dbReference type="SMART" id="SM00421">
    <property type="entry name" value="HTH_LUXR"/>
    <property type="match status" value="1"/>
</dbReference>
<feature type="domain" description="HTH luxR-type" evidence="6">
    <location>
        <begin position="149"/>
        <end position="214"/>
    </location>
</feature>
<dbReference type="CDD" id="cd17535">
    <property type="entry name" value="REC_NarL-like"/>
    <property type="match status" value="1"/>
</dbReference>
<sequence>MPKTRVLLADDHTIVRQGLRALLDSQEDIQVVGEAEDGRQAIENVKQLVPDIVVIDITMPSLNGIEATRQIKKLNPEIMVLVLTVHINEEYIYQVFQAGASGYLLKESAVSDLVSAINVAKKGEIFLSPSISKIIVKDYMKHAVGESGDFDSLNLLTGREREILQLIAEGRTNKEIASLLKLSVKTVDVHRAHIMEKLHIHDVTGLVKYSIRKGLIKV</sequence>
<dbReference type="SUPFAM" id="SSF52172">
    <property type="entry name" value="CheY-like"/>
    <property type="match status" value="1"/>
</dbReference>
<protein>
    <submittedName>
        <fullName evidence="8">DNA-binding response regulator</fullName>
    </submittedName>
</protein>
<keyword evidence="1 5" id="KW-0597">Phosphoprotein</keyword>
<dbReference type="Pfam" id="PF00196">
    <property type="entry name" value="GerE"/>
    <property type="match status" value="1"/>
</dbReference>
<evidence type="ECO:0000259" key="6">
    <source>
        <dbReference type="PROSITE" id="PS50043"/>
    </source>
</evidence>
<dbReference type="Pfam" id="PF00072">
    <property type="entry name" value="Response_reg"/>
    <property type="match status" value="1"/>
</dbReference>
<dbReference type="SUPFAM" id="SSF46894">
    <property type="entry name" value="C-terminal effector domain of the bipartite response regulators"/>
    <property type="match status" value="1"/>
</dbReference>
<dbReference type="InterPro" id="IPR039420">
    <property type="entry name" value="WalR-like"/>
</dbReference>
<dbReference type="AlphaFoldDB" id="A0A1E3XB50"/>
<organism evidence="8 9">
    <name type="scientific">Candidatus Scalindua rubra</name>
    <dbReference type="NCBI Taxonomy" id="1872076"/>
    <lineage>
        <taxon>Bacteria</taxon>
        <taxon>Pseudomonadati</taxon>
        <taxon>Planctomycetota</taxon>
        <taxon>Candidatus Brocadiia</taxon>
        <taxon>Candidatus Brocadiales</taxon>
        <taxon>Candidatus Scalinduaceae</taxon>
        <taxon>Candidatus Scalindua</taxon>
    </lineage>
</organism>
<feature type="modified residue" description="4-aspartylphosphate" evidence="5">
    <location>
        <position position="56"/>
    </location>
</feature>
<dbReference type="Proteomes" id="UP000094056">
    <property type="component" value="Unassembled WGS sequence"/>
</dbReference>
<evidence type="ECO:0000259" key="7">
    <source>
        <dbReference type="PROSITE" id="PS50110"/>
    </source>
</evidence>
<dbReference type="GO" id="GO:0006355">
    <property type="term" value="P:regulation of DNA-templated transcription"/>
    <property type="evidence" value="ECO:0007669"/>
    <property type="project" value="InterPro"/>
</dbReference>
<dbReference type="PANTHER" id="PTHR43214">
    <property type="entry name" value="TWO-COMPONENT RESPONSE REGULATOR"/>
    <property type="match status" value="1"/>
</dbReference>
<dbReference type="PATRIC" id="fig|1872076.5.peg.3165"/>
<dbReference type="SMART" id="SM00448">
    <property type="entry name" value="REC"/>
    <property type="match status" value="1"/>
</dbReference>
<evidence type="ECO:0000256" key="2">
    <source>
        <dbReference type="ARBA" id="ARBA00023015"/>
    </source>
</evidence>
<dbReference type="InterPro" id="IPR016032">
    <property type="entry name" value="Sig_transdc_resp-reg_C-effctor"/>
</dbReference>
<dbReference type="CDD" id="cd06170">
    <property type="entry name" value="LuxR_C_like"/>
    <property type="match status" value="1"/>
</dbReference>
<dbReference type="GO" id="GO:0000160">
    <property type="term" value="P:phosphorelay signal transduction system"/>
    <property type="evidence" value="ECO:0007669"/>
    <property type="project" value="InterPro"/>
</dbReference>
<evidence type="ECO:0000256" key="3">
    <source>
        <dbReference type="ARBA" id="ARBA00023125"/>
    </source>
</evidence>
<dbReference type="GO" id="GO:0003677">
    <property type="term" value="F:DNA binding"/>
    <property type="evidence" value="ECO:0007669"/>
    <property type="project" value="UniProtKB-KW"/>
</dbReference>
<evidence type="ECO:0000313" key="9">
    <source>
        <dbReference type="Proteomes" id="UP000094056"/>
    </source>
</evidence>
<evidence type="ECO:0000256" key="4">
    <source>
        <dbReference type="ARBA" id="ARBA00023163"/>
    </source>
</evidence>